<dbReference type="AlphaFoldDB" id="A0A6C0CPN1"/>
<dbReference type="EMBL" id="MN739470">
    <property type="protein sequence ID" value="QHT06558.1"/>
    <property type="molecule type" value="Genomic_DNA"/>
</dbReference>
<evidence type="ECO:0000313" key="1">
    <source>
        <dbReference type="EMBL" id="QHT06558.1"/>
    </source>
</evidence>
<name>A0A6C0CPN1_9ZZZZ</name>
<sequence length="93" mass="10732">MTNRSRVYPIPHEMQYTSSIEVIVHQPQEKNISHKIENLSEKNFLQNLVSFVCYIITDNSNSKADTDSISYNNDLSNAELGLCRKPIYKKNIV</sequence>
<proteinExistence type="predicted"/>
<organism evidence="1">
    <name type="scientific">viral metagenome</name>
    <dbReference type="NCBI Taxonomy" id="1070528"/>
    <lineage>
        <taxon>unclassified sequences</taxon>
        <taxon>metagenomes</taxon>
        <taxon>organismal metagenomes</taxon>
    </lineage>
</organism>
<accession>A0A6C0CPN1</accession>
<protein>
    <submittedName>
        <fullName evidence="1">Uncharacterized protein</fullName>
    </submittedName>
</protein>
<reference evidence="1" key="1">
    <citation type="journal article" date="2020" name="Nature">
        <title>Giant virus diversity and host interactions through global metagenomics.</title>
        <authorList>
            <person name="Schulz F."/>
            <person name="Roux S."/>
            <person name="Paez-Espino D."/>
            <person name="Jungbluth S."/>
            <person name="Walsh D.A."/>
            <person name="Denef V.J."/>
            <person name="McMahon K.D."/>
            <person name="Konstantinidis K.T."/>
            <person name="Eloe-Fadrosh E.A."/>
            <person name="Kyrpides N.C."/>
            <person name="Woyke T."/>
        </authorList>
    </citation>
    <scope>NUCLEOTIDE SEQUENCE</scope>
    <source>
        <strain evidence="1">GVMAG-M-3300021425-30</strain>
    </source>
</reference>